<dbReference type="AlphaFoldDB" id="A0A8J2KDV5"/>
<feature type="region of interest" description="Disordered" evidence="1">
    <location>
        <begin position="446"/>
        <end position="502"/>
    </location>
</feature>
<feature type="compositionally biased region" description="Polar residues" evidence="1">
    <location>
        <begin position="667"/>
        <end position="676"/>
    </location>
</feature>
<dbReference type="OrthoDB" id="5582218at2759"/>
<dbReference type="InterPro" id="IPR003114">
    <property type="entry name" value="Phox_assoc"/>
</dbReference>
<sequence length="676" mass="75228">MTEEKHRCQQFSDPKSQQESFLSLFYQHKCLPVLSVVIILASVAIKYLTELKLIFGLSNSLPWGNPVLLWCCFLLYSLGLIWISLVLSQRLYSKSATTGSPNAITTLRSHLTFLPIIHFIRQRPCTFENSAGILNNDQGDGASWHSSGDDKEYLSKLEFQRDSLIDVILESCVCPWYERISDEKTFPQQSKQILQATFDRLAKKFRHMDRTATTREAIEIIHFHWKSYCEAASKPTSTEENLERNFKYVHSCVETREELSKHYENILRLLLKDLVIPDLQSNLLCQFLAGLLVKGFLLYYIELISDPKWINFTLKKYITDGVVNAAVPSILSTGSSQDSLPESISPASKCDSMETQSSHLEFEELSSGEIIPLVRLMEEGETAPNPPQMSLDSNEVSSSQGVEENPVGSNFNRSNGDDKSKKSATLSAALGGVLSTTALTLLPEGSSYNLKGLESGETSRASPSTSEHSQTQYGYSDKDNTQPGDNQMPSGGHPAPVESPSANKSVISINSRHFSIDDYTKVKTTLAEEKTSKSLDETKGNCNVIRQQEFNFSFDDTNKLQVDTSAKNDVSPTYDEAEDFAATIAKLRSLLEQRESQKNLVENINMHDNEPEVFNNSPPEKHSPEKVTTQQHSPQPIKSAVDNIRPSLNSQSSASSLGSDASFGSNNSHSSLDTEK</sequence>
<evidence type="ECO:0000313" key="5">
    <source>
        <dbReference type="Proteomes" id="UP000708208"/>
    </source>
</evidence>
<evidence type="ECO:0000313" key="4">
    <source>
        <dbReference type="EMBL" id="CAG7815956.1"/>
    </source>
</evidence>
<feature type="transmembrane region" description="Helical" evidence="2">
    <location>
        <begin position="67"/>
        <end position="87"/>
    </location>
</feature>
<evidence type="ECO:0000259" key="3">
    <source>
        <dbReference type="PROSITE" id="PS51207"/>
    </source>
</evidence>
<feature type="region of interest" description="Disordered" evidence="1">
    <location>
        <begin position="381"/>
        <end position="422"/>
    </location>
</feature>
<dbReference type="EMBL" id="CAJVCH010357438">
    <property type="protein sequence ID" value="CAG7815956.1"/>
    <property type="molecule type" value="Genomic_DNA"/>
</dbReference>
<dbReference type="SMART" id="SM00313">
    <property type="entry name" value="PXA"/>
    <property type="match status" value="1"/>
</dbReference>
<reference evidence="4" key="1">
    <citation type="submission" date="2021-06" db="EMBL/GenBank/DDBJ databases">
        <authorList>
            <person name="Hodson N. C."/>
            <person name="Mongue J. A."/>
            <person name="Jaron S. K."/>
        </authorList>
    </citation>
    <scope>NUCLEOTIDE SEQUENCE</scope>
</reference>
<accession>A0A8J2KDV5</accession>
<proteinExistence type="predicted"/>
<comment type="caution">
    <text evidence="4">The sequence shown here is derived from an EMBL/GenBank/DDBJ whole genome shotgun (WGS) entry which is preliminary data.</text>
</comment>
<dbReference type="PROSITE" id="PS51207">
    <property type="entry name" value="PXA"/>
    <property type="match status" value="1"/>
</dbReference>
<keyword evidence="2" id="KW-1133">Transmembrane helix</keyword>
<keyword evidence="5" id="KW-1185">Reference proteome</keyword>
<name>A0A8J2KDV5_9HEXA</name>
<dbReference type="Pfam" id="PF02194">
    <property type="entry name" value="PXA"/>
    <property type="match status" value="1"/>
</dbReference>
<feature type="region of interest" description="Disordered" evidence="1">
    <location>
        <begin position="604"/>
        <end position="676"/>
    </location>
</feature>
<feature type="compositionally biased region" description="Low complexity" evidence="1">
    <location>
        <begin position="647"/>
        <end position="666"/>
    </location>
</feature>
<feature type="compositionally biased region" description="Polar residues" evidence="1">
    <location>
        <begin position="626"/>
        <end position="636"/>
    </location>
</feature>
<keyword evidence="2" id="KW-0812">Transmembrane</keyword>
<feature type="compositionally biased region" description="Polar residues" evidence="1">
    <location>
        <begin position="456"/>
        <end position="474"/>
    </location>
</feature>
<feature type="transmembrane region" description="Helical" evidence="2">
    <location>
        <begin position="283"/>
        <end position="301"/>
    </location>
</feature>
<feature type="transmembrane region" description="Helical" evidence="2">
    <location>
        <begin position="30"/>
        <end position="47"/>
    </location>
</feature>
<evidence type="ECO:0000256" key="1">
    <source>
        <dbReference type="SAM" id="MobiDB-lite"/>
    </source>
</evidence>
<feature type="compositionally biased region" description="Polar residues" evidence="1">
    <location>
        <begin position="388"/>
        <end position="414"/>
    </location>
</feature>
<protein>
    <recommendedName>
        <fullName evidence="3">PXA domain-containing protein</fullName>
    </recommendedName>
</protein>
<dbReference type="Proteomes" id="UP000708208">
    <property type="component" value="Unassembled WGS sequence"/>
</dbReference>
<organism evidence="4 5">
    <name type="scientific">Allacma fusca</name>
    <dbReference type="NCBI Taxonomy" id="39272"/>
    <lineage>
        <taxon>Eukaryota</taxon>
        <taxon>Metazoa</taxon>
        <taxon>Ecdysozoa</taxon>
        <taxon>Arthropoda</taxon>
        <taxon>Hexapoda</taxon>
        <taxon>Collembola</taxon>
        <taxon>Symphypleona</taxon>
        <taxon>Sminthuridae</taxon>
        <taxon>Allacma</taxon>
    </lineage>
</organism>
<evidence type="ECO:0000256" key="2">
    <source>
        <dbReference type="SAM" id="Phobius"/>
    </source>
</evidence>
<gene>
    <name evidence="4" type="ORF">AFUS01_LOCUS26601</name>
</gene>
<keyword evidence="2" id="KW-0472">Membrane</keyword>
<feature type="domain" description="PXA" evidence="3">
    <location>
        <begin position="154"/>
        <end position="322"/>
    </location>
</feature>